<evidence type="ECO:0000313" key="11">
    <source>
        <dbReference type="EMBL" id="RDH83178.1"/>
    </source>
</evidence>
<evidence type="ECO:0000256" key="5">
    <source>
        <dbReference type="ARBA" id="ARBA00022777"/>
    </source>
</evidence>
<dbReference type="InterPro" id="IPR027417">
    <property type="entry name" value="P-loop_NTPase"/>
</dbReference>
<reference evidence="11 12" key="1">
    <citation type="journal article" date="2018" name="ISME J.">
        <title>Endosymbiont genomes yield clues of tubeworm success.</title>
        <authorList>
            <person name="Li Y."/>
            <person name="Liles M.R."/>
            <person name="Halanych K.M."/>
        </authorList>
    </citation>
    <scope>NUCLEOTIDE SEQUENCE [LARGE SCALE GENOMIC DNA]</scope>
    <source>
        <strain evidence="11">A1422</strain>
    </source>
</reference>
<dbReference type="Proteomes" id="UP000255508">
    <property type="component" value="Unassembled WGS sequence"/>
</dbReference>
<evidence type="ECO:0000256" key="2">
    <source>
        <dbReference type="ARBA" id="ARBA00011903"/>
    </source>
</evidence>
<dbReference type="InterPro" id="IPR005702">
    <property type="entry name" value="Wzc-like_C"/>
</dbReference>
<dbReference type="InterPro" id="IPR050445">
    <property type="entry name" value="Bact_polysacc_biosynth/exp"/>
</dbReference>
<dbReference type="GO" id="GO:0005886">
    <property type="term" value="C:plasma membrane"/>
    <property type="evidence" value="ECO:0007669"/>
    <property type="project" value="TreeGrafter"/>
</dbReference>
<organism evidence="11 12">
    <name type="scientific">endosymbiont of Lamellibrachia luymesi</name>
    <dbReference type="NCBI Taxonomy" id="2200907"/>
    <lineage>
        <taxon>Bacteria</taxon>
        <taxon>Pseudomonadati</taxon>
        <taxon>Pseudomonadota</taxon>
        <taxon>Gammaproteobacteria</taxon>
        <taxon>sulfur-oxidizing symbionts</taxon>
    </lineage>
</organism>
<keyword evidence="3" id="KW-0808">Transferase</keyword>
<dbReference type="InterPro" id="IPR025669">
    <property type="entry name" value="AAA_dom"/>
</dbReference>
<sequence>MVSSIEKAIDRLNKERSQDQGGGSEQIAAADEVLVESDNVDAESKSITGGGTEDGKGVVAVNQDVSTATSIDSDAVAAAPGFPEKEICEIDFETLGKAGYLVPNSDQQRLSEECRIIKRPLLMNAFGKGAAPVERGNLVLVTSSFPGEGKTYTAINLGVSIATELDSTILLVDGDVLKSSLSKLLGMEDKPGLIDVLEDPTMDLGDVIQSTQVPKLKILPAGRRHQNSTELLASESMEKILTELAERYPDRTVLFDAPPMLATTEAGVLTYRMGQIVMVVEAGKTPVDAVSESIAQLDPNKVIGLVLNKSRVKSGHKYYGSYYG</sequence>
<accession>A0A370DE45</accession>
<keyword evidence="7" id="KW-0829">Tyrosine-protein kinase</keyword>
<evidence type="ECO:0000259" key="10">
    <source>
        <dbReference type="Pfam" id="PF13614"/>
    </source>
</evidence>
<evidence type="ECO:0000256" key="4">
    <source>
        <dbReference type="ARBA" id="ARBA00022741"/>
    </source>
</evidence>
<keyword evidence="4" id="KW-0547">Nucleotide-binding</keyword>
<comment type="caution">
    <text evidence="11">The sequence shown here is derived from an EMBL/GenBank/DDBJ whole genome shotgun (WGS) entry which is preliminary data.</text>
</comment>
<dbReference type="PANTHER" id="PTHR32309">
    <property type="entry name" value="TYROSINE-PROTEIN KINASE"/>
    <property type="match status" value="1"/>
</dbReference>
<gene>
    <name evidence="11" type="ORF">DIZ79_17830</name>
</gene>
<dbReference type="GO" id="GO:0004713">
    <property type="term" value="F:protein tyrosine kinase activity"/>
    <property type="evidence" value="ECO:0007669"/>
    <property type="project" value="TreeGrafter"/>
</dbReference>
<feature type="region of interest" description="Disordered" evidence="9">
    <location>
        <begin position="1"/>
        <end position="31"/>
    </location>
</feature>
<proteinExistence type="inferred from homology"/>
<dbReference type="EMBL" id="QFXD01000321">
    <property type="protein sequence ID" value="RDH83178.1"/>
    <property type="molecule type" value="Genomic_DNA"/>
</dbReference>
<comment type="similarity">
    <text evidence="1">Belongs to the CpsD/CapB family.</text>
</comment>
<evidence type="ECO:0000256" key="3">
    <source>
        <dbReference type="ARBA" id="ARBA00022679"/>
    </source>
</evidence>
<feature type="compositionally biased region" description="Basic and acidic residues" evidence="9">
    <location>
        <begin position="7"/>
        <end position="18"/>
    </location>
</feature>
<protein>
    <recommendedName>
        <fullName evidence="2">non-specific protein-tyrosine kinase</fullName>
        <ecNumber evidence="2">2.7.10.2</ecNumber>
    </recommendedName>
</protein>
<dbReference type="CDD" id="cd05387">
    <property type="entry name" value="BY-kinase"/>
    <property type="match status" value="1"/>
</dbReference>
<evidence type="ECO:0000256" key="8">
    <source>
        <dbReference type="ARBA" id="ARBA00051245"/>
    </source>
</evidence>
<dbReference type="SUPFAM" id="SSF52540">
    <property type="entry name" value="P-loop containing nucleoside triphosphate hydrolases"/>
    <property type="match status" value="1"/>
</dbReference>
<evidence type="ECO:0000256" key="6">
    <source>
        <dbReference type="ARBA" id="ARBA00022840"/>
    </source>
</evidence>
<evidence type="ECO:0000313" key="12">
    <source>
        <dbReference type="Proteomes" id="UP000255508"/>
    </source>
</evidence>
<dbReference type="NCBIfam" id="TIGR03018">
    <property type="entry name" value="pepcterm_TyrKin"/>
    <property type="match status" value="1"/>
</dbReference>
<evidence type="ECO:0000256" key="9">
    <source>
        <dbReference type="SAM" id="MobiDB-lite"/>
    </source>
</evidence>
<dbReference type="Pfam" id="PF13614">
    <property type="entry name" value="AAA_31"/>
    <property type="match status" value="1"/>
</dbReference>
<keyword evidence="5 11" id="KW-0418">Kinase</keyword>
<keyword evidence="6" id="KW-0067">ATP-binding</keyword>
<feature type="domain" description="AAA" evidence="10">
    <location>
        <begin position="147"/>
        <end position="270"/>
    </location>
</feature>
<dbReference type="PANTHER" id="PTHR32309:SF13">
    <property type="entry name" value="FERRIC ENTEROBACTIN TRANSPORT PROTEIN FEPE"/>
    <property type="match status" value="1"/>
</dbReference>
<dbReference type="EC" id="2.7.10.2" evidence="2"/>
<dbReference type="Gene3D" id="3.40.50.300">
    <property type="entry name" value="P-loop containing nucleotide triphosphate hydrolases"/>
    <property type="match status" value="1"/>
</dbReference>
<feature type="region of interest" description="Disordered" evidence="9">
    <location>
        <begin position="38"/>
        <end position="57"/>
    </location>
</feature>
<evidence type="ECO:0000256" key="7">
    <source>
        <dbReference type="ARBA" id="ARBA00023137"/>
    </source>
</evidence>
<evidence type="ECO:0000256" key="1">
    <source>
        <dbReference type="ARBA" id="ARBA00007316"/>
    </source>
</evidence>
<name>A0A370DE45_9GAMM</name>
<dbReference type="AlphaFoldDB" id="A0A370DE45"/>
<comment type="catalytic activity">
    <reaction evidence="8">
        <text>L-tyrosyl-[protein] + ATP = O-phospho-L-tyrosyl-[protein] + ADP + H(+)</text>
        <dbReference type="Rhea" id="RHEA:10596"/>
        <dbReference type="Rhea" id="RHEA-COMP:10136"/>
        <dbReference type="Rhea" id="RHEA-COMP:20101"/>
        <dbReference type="ChEBI" id="CHEBI:15378"/>
        <dbReference type="ChEBI" id="CHEBI:30616"/>
        <dbReference type="ChEBI" id="CHEBI:46858"/>
        <dbReference type="ChEBI" id="CHEBI:61978"/>
        <dbReference type="ChEBI" id="CHEBI:456216"/>
        <dbReference type="EC" id="2.7.10.2"/>
    </reaction>
</comment>